<proteinExistence type="predicted"/>
<dbReference type="Proteomes" id="UP000609121">
    <property type="component" value="Unassembled WGS sequence"/>
</dbReference>
<dbReference type="InterPro" id="IPR001789">
    <property type="entry name" value="Sig_transdc_resp-reg_receiver"/>
</dbReference>
<gene>
    <name evidence="3" type="ORF">ICN82_11085</name>
</gene>
<evidence type="ECO:0000259" key="2">
    <source>
        <dbReference type="PROSITE" id="PS50110"/>
    </source>
</evidence>
<feature type="modified residue" description="4-aspartylphosphate" evidence="1">
    <location>
        <position position="51"/>
    </location>
</feature>
<evidence type="ECO:0000313" key="3">
    <source>
        <dbReference type="EMBL" id="MBE3638750.1"/>
    </source>
</evidence>
<comment type="caution">
    <text evidence="3">The sequence shown here is derived from an EMBL/GenBank/DDBJ whole genome shotgun (WGS) entry which is preliminary data.</text>
</comment>
<sequence length="119" mass="13108">MHVLIVESDADLGRVWQRHLMRTGKRVTLVHTEADAIGELDRGPVSILVLDAILEDGSAFAVADYAGYRWPEMKIVFVTRRSFFSDGSIFQHAANACTMLSSDANPSDLDAVLDHYAAT</sequence>
<accession>A0A8J6Z9F8</accession>
<dbReference type="EMBL" id="JACVXA010000031">
    <property type="protein sequence ID" value="MBE3638750.1"/>
    <property type="molecule type" value="Genomic_DNA"/>
</dbReference>
<keyword evidence="1" id="KW-0597">Phosphoprotein</keyword>
<name>A0A8J6Z9F8_9RHOB</name>
<dbReference type="GO" id="GO:0000160">
    <property type="term" value="P:phosphorelay signal transduction system"/>
    <property type="evidence" value="ECO:0007669"/>
    <property type="project" value="InterPro"/>
</dbReference>
<keyword evidence="4" id="KW-1185">Reference proteome</keyword>
<feature type="domain" description="Response regulatory" evidence="2">
    <location>
        <begin position="2"/>
        <end position="117"/>
    </location>
</feature>
<reference evidence="3" key="1">
    <citation type="submission" date="2020-09" db="EMBL/GenBank/DDBJ databases">
        <title>A novel bacterium of genus Mangrovicoccus, isolated from South China Sea.</title>
        <authorList>
            <person name="Huang H."/>
            <person name="Mo K."/>
            <person name="Hu Y."/>
        </authorList>
    </citation>
    <scope>NUCLEOTIDE SEQUENCE</scope>
    <source>
        <strain evidence="3">HB182678</strain>
    </source>
</reference>
<dbReference type="InterPro" id="IPR011006">
    <property type="entry name" value="CheY-like_superfamily"/>
</dbReference>
<organism evidence="3 4">
    <name type="scientific">Mangrovicoccus algicola</name>
    <dbReference type="NCBI Taxonomy" id="2771008"/>
    <lineage>
        <taxon>Bacteria</taxon>
        <taxon>Pseudomonadati</taxon>
        <taxon>Pseudomonadota</taxon>
        <taxon>Alphaproteobacteria</taxon>
        <taxon>Rhodobacterales</taxon>
        <taxon>Paracoccaceae</taxon>
        <taxon>Mangrovicoccus</taxon>
    </lineage>
</organism>
<protein>
    <recommendedName>
        <fullName evidence="2">Response regulatory domain-containing protein</fullName>
    </recommendedName>
</protein>
<dbReference type="RefSeq" id="WP_193182674.1">
    <property type="nucleotide sequence ID" value="NZ_JACVXA010000031.1"/>
</dbReference>
<dbReference type="SUPFAM" id="SSF52172">
    <property type="entry name" value="CheY-like"/>
    <property type="match status" value="1"/>
</dbReference>
<dbReference type="PROSITE" id="PS50110">
    <property type="entry name" value="RESPONSE_REGULATORY"/>
    <property type="match status" value="1"/>
</dbReference>
<evidence type="ECO:0000313" key="4">
    <source>
        <dbReference type="Proteomes" id="UP000609121"/>
    </source>
</evidence>
<dbReference type="AlphaFoldDB" id="A0A8J6Z9F8"/>
<evidence type="ECO:0000256" key="1">
    <source>
        <dbReference type="PROSITE-ProRule" id="PRU00169"/>
    </source>
</evidence>
<dbReference type="Gene3D" id="3.40.50.2300">
    <property type="match status" value="1"/>
</dbReference>